<evidence type="ECO:0000313" key="1">
    <source>
        <dbReference type="EMBL" id="KAH7140162.1"/>
    </source>
</evidence>
<dbReference type="EMBL" id="JAGMUU010000013">
    <property type="protein sequence ID" value="KAH7140162.1"/>
    <property type="molecule type" value="Genomic_DNA"/>
</dbReference>
<name>A0A9P9IZY8_9HYPO</name>
<keyword evidence="2" id="KW-1185">Reference proteome</keyword>
<comment type="caution">
    <text evidence="1">The sequence shown here is derived from an EMBL/GenBank/DDBJ whole genome shotgun (WGS) entry which is preliminary data.</text>
</comment>
<accession>A0A9P9IZY8</accession>
<sequence length="532" mass="61243">MDPISALGVIVEVGIKTILVTSDLCTPQNGIRMKDLDMELVATQIITNLEFVKLQDLDGDLLVLYKRCKLVAEELLELLVRLKRKGRRRTWATLQQAYLGVTRQSQADSLLERLKTLQGQIQLSSVETQKLLQSLRDSLLHRPKELGYPWEPNSHICVDDGLGESFFLPVDLCLTPKFESRNLPGLDQIRRGHVEAWVWDETRPICSTEWSDLVCSGGGIKLAFVMGTWQGYRRNKCIRCLKPRRVGPGGKRQPFKTCISCGLSFRQVQPSSYDYEPFDIRIGTPQIYRDYKTESRHVSRRSHGSVVISKETTEPVPEVEVGALPDEPNFPSIDLVCKRIIVQWEPIYRIVHRYVYCRCILRTNTPSHSAPEITMVTIATCPRHNTLGIFFNDYGNVDYSKDFYFDGFGGYDSFRFLIAFYYPDLYEELGAEMFARQEDLERTKVNMSQLSSETLMGYFKNLERHGLECRKEFDRIGVEQTPEDAAKVARYWSTMKDDGINYNPERGQFREEWKNPATLEVRDILDDKPTSP</sequence>
<protein>
    <submittedName>
        <fullName evidence="1">Uncharacterized protein</fullName>
    </submittedName>
</protein>
<evidence type="ECO:0000313" key="2">
    <source>
        <dbReference type="Proteomes" id="UP000717696"/>
    </source>
</evidence>
<dbReference type="OrthoDB" id="3200163at2759"/>
<reference evidence="1" key="1">
    <citation type="journal article" date="2021" name="Nat. Commun.">
        <title>Genetic determinants of endophytism in the Arabidopsis root mycobiome.</title>
        <authorList>
            <person name="Mesny F."/>
            <person name="Miyauchi S."/>
            <person name="Thiergart T."/>
            <person name="Pickel B."/>
            <person name="Atanasova L."/>
            <person name="Karlsson M."/>
            <person name="Huettel B."/>
            <person name="Barry K.W."/>
            <person name="Haridas S."/>
            <person name="Chen C."/>
            <person name="Bauer D."/>
            <person name="Andreopoulos W."/>
            <person name="Pangilinan J."/>
            <person name="LaButti K."/>
            <person name="Riley R."/>
            <person name="Lipzen A."/>
            <person name="Clum A."/>
            <person name="Drula E."/>
            <person name="Henrissat B."/>
            <person name="Kohler A."/>
            <person name="Grigoriev I.V."/>
            <person name="Martin F.M."/>
            <person name="Hacquard S."/>
        </authorList>
    </citation>
    <scope>NUCLEOTIDE SEQUENCE</scope>
    <source>
        <strain evidence="1">MPI-CAGE-AT-0021</strain>
    </source>
</reference>
<organism evidence="1 2">
    <name type="scientific">Dactylonectria estremocensis</name>
    <dbReference type="NCBI Taxonomy" id="1079267"/>
    <lineage>
        <taxon>Eukaryota</taxon>
        <taxon>Fungi</taxon>
        <taxon>Dikarya</taxon>
        <taxon>Ascomycota</taxon>
        <taxon>Pezizomycotina</taxon>
        <taxon>Sordariomycetes</taxon>
        <taxon>Hypocreomycetidae</taxon>
        <taxon>Hypocreales</taxon>
        <taxon>Nectriaceae</taxon>
        <taxon>Dactylonectria</taxon>
    </lineage>
</organism>
<dbReference type="Proteomes" id="UP000717696">
    <property type="component" value="Unassembled WGS sequence"/>
</dbReference>
<gene>
    <name evidence="1" type="ORF">B0J13DRAFT_526918</name>
</gene>
<dbReference type="AlphaFoldDB" id="A0A9P9IZY8"/>
<proteinExistence type="predicted"/>